<feature type="domain" description="Reverse transcriptase Ty1/copia-type" evidence="3">
    <location>
        <begin position="967"/>
        <end position="1135"/>
    </location>
</feature>
<dbReference type="Pfam" id="PF07727">
    <property type="entry name" value="RVT_2"/>
    <property type="match status" value="1"/>
</dbReference>
<feature type="region of interest" description="Disordered" evidence="2">
    <location>
        <begin position="725"/>
        <end position="806"/>
    </location>
</feature>
<keyword evidence="5" id="KW-1185">Reference proteome</keyword>
<organism evidence="4 5">
    <name type="scientific">Tanacetum coccineum</name>
    <dbReference type="NCBI Taxonomy" id="301880"/>
    <lineage>
        <taxon>Eukaryota</taxon>
        <taxon>Viridiplantae</taxon>
        <taxon>Streptophyta</taxon>
        <taxon>Embryophyta</taxon>
        <taxon>Tracheophyta</taxon>
        <taxon>Spermatophyta</taxon>
        <taxon>Magnoliopsida</taxon>
        <taxon>eudicotyledons</taxon>
        <taxon>Gunneridae</taxon>
        <taxon>Pentapetalae</taxon>
        <taxon>asterids</taxon>
        <taxon>campanulids</taxon>
        <taxon>Asterales</taxon>
        <taxon>Asteraceae</taxon>
        <taxon>Asteroideae</taxon>
        <taxon>Anthemideae</taxon>
        <taxon>Anthemidinae</taxon>
        <taxon>Tanacetum</taxon>
    </lineage>
</organism>
<dbReference type="CDD" id="cd09272">
    <property type="entry name" value="RNase_HI_RT_Ty1"/>
    <property type="match status" value="1"/>
</dbReference>
<dbReference type="Proteomes" id="UP001151760">
    <property type="component" value="Unassembled WGS sequence"/>
</dbReference>
<dbReference type="PANTHER" id="PTHR11439:SF483">
    <property type="entry name" value="PEPTIDE SYNTHASE GLIP-LIKE, PUTATIVE (AFU_ORTHOLOGUE AFUA_3G12920)-RELATED"/>
    <property type="match status" value="1"/>
</dbReference>
<gene>
    <name evidence="4" type="ORF">Tco_1089924</name>
</gene>
<evidence type="ECO:0000259" key="3">
    <source>
        <dbReference type="Pfam" id="PF07727"/>
    </source>
</evidence>
<reference evidence="4" key="2">
    <citation type="submission" date="2022-01" db="EMBL/GenBank/DDBJ databases">
        <authorList>
            <person name="Yamashiro T."/>
            <person name="Shiraishi A."/>
            <person name="Satake H."/>
            <person name="Nakayama K."/>
        </authorList>
    </citation>
    <scope>NUCLEOTIDE SEQUENCE</scope>
</reference>
<keyword evidence="1" id="KW-0175">Coiled coil</keyword>
<dbReference type="InterPro" id="IPR013103">
    <property type="entry name" value="RVT_2"/>
</dbReference>
<dbReference type="PANTHER" id="PTHR11439">
    <property type="entry name" value="GAG-POL-RELATED RETROTRANSPOSON"/>
    <property type="match status" value="1"/>
</dbReference>
<dbReference type="InterPro" id="IPR043502">
    <property type="entry name" value="DNA/RNA_pol_sf"/>
</dbReference>
<name>A0ABQ5I3W0_9ASTR</name>
<evidence type="ECO:0000313" key="4">
    <source>
        <dbReference type="EMBL" id="GJT94406.1"/>
    </source>
</evidence>
<evidence type="ECO:0000256" key="2">
    <source>
        <dbReference type="SAM" id="MobiDB-lite"/>
    </source>
</evidence>
<proteinExistence type="predicted"/>
<feature type="compositionally biased region" description="Polar residues" evidence="2">
    <location>
        <begin position="764"/>
        <end position="790"/>
    </location>
</feature>
<sequence>MSRPKRLKIQHSGQEATKCKPRRVCHVLDEDSRCFLARRTDDVMHIDSDVDEDEYHEVHYLQTYEQHNYVVDSDADYTSNSNTIPYDQYMEDNEDHVVQRDVSSVRNDALMSILDEMHEQGVQSRLANKPNMVVNKPDMVVNDSVNSELARYKELVGEYEKRAKFELTDKERKIDEQMRIIISDRNRKETSLKSELHSAQILLSSTVDHYKSKTEEVTLLKKDFKQKEDKFLEEFLDLKKLKDKIEDRLYKQDQSVQTVHMLCKPKSFYDEKHKVAIGYKNPVCLARAKQAQSALYNGHVLVTTNHTPTVIHDSEDTHDNNRKKAETLAPKPISALTVYPPNTPVKLVPRILPTKSQVKINLYVLTQLFTEFDKTCKTRITPTGITEGERGFEQTKRCYLTEVIPFFKTLKEHFVGVQTALFKEVKEMEEIFDQMNNEVDKNTVDKQCAEIEKKNLLIENENLIVNCLSTQLLYDVEKSRCLDLEADMSKVHDESKLISKLEREYLNLQLKYQHLQESFDNKNSQASQEAPDFNSFFKIKNLEHQIQEKDNVIRHLKDLVANVNDRSREPYNAIDVTALIEQNDCDRVELEKVKQHYKELYDSIKITRAHTSEKTSTMLNEIESLKAQLRSKEPCFTSDYVKPKVLAPGMYAIDVKPIPHPLKNNRSAHLNYISHLKESVETVREIVEEARVVKPLDNSLNYACQYTKLSQELLECVIGTCPKSFNERDNKAPSTPVTRKKQVTFSDKPGTSSSNTQKHKVHQRVQQTNIPVIPSTGVNDSTEASGSKPRSNTKKNRILPAKKENKKEVEVRLRTNKSVWTKVNRVDSSISSKRVVINSNSESVCKTCNKCVNSASHGMCVVNILNSVNATPTVRIVLNKEKQIWKPKGKLSDNSLNKTKQIWKPKGKLSDNSLYKTKRVWKAMGKLFADIGYQWRPTGKKLTLGKLDCGSQWRPTGKKFALGEMCHLTIYQMDVKTAFLNGDLQEEVFVSQPEGFEDQENPTHVYRLKKALYGLKQAPRAWYDTLSKFLMANNFFKGAVDPTLFTRKSGKHILLVQIYVDDIIFASTDHNACNIFSKEMSSKFQMSMMGQMSFFLGLQVSQSPGGIFINQAKYALETLKKYGMDLSDPVDTPMVDRLKLDEDLMGIPVDQTRFRGMVGSLMYLTASRPDLVFAVCMCARYQAKPTKKHFEAIKRVFRYLKGTINMGLWYPKDNAMSLTAYADADHAGCQDSRRSTSGSAQFLGDRLVSWSSKKQRSTAISTTEAEYIAMSGCCAQILWMRSQLKDYGFDFNKIPLYCDNKSAIALCCNNVQHSRSKHIDIRHHFIREQVENRVVELYFVETNYQLADILTKALPRERFEFLLPRLGMKSLTPETLKRLQEGKDE</sequence>
<dbReference type="SUPFAM" id="SSF56672">
    <property type="entry name" value="DNA/RNA polymerases"/>
    <property type="match status" value="1"/>
</dbReference>
<reference evidence="4" key="1">
    <citation type="journal article" date="2022" name="Int. J. Mol. Sci.">
        <title>Draft Genome of Tanacetum Coccineum: Genomic Comparison of Closely Related Tanacetum-Family Plants.</title>
        <authorList>
            <person name="Yamashiro T."/>
            <person name="Shiraishi A."/>
            <person name="Nakayama K."/>
            <person name="Satake H."/>
        </authorList>
    </citation>
    <scope>NUCLEOTIDE SEQUENCE</scope>
</reference>
<dbReference type="EMBL" id="BQNB010020293">
    <property type="protein sequence ID" value="GJT94406.1"/>
    <property type="molecule type" value="Genomic_DNA"/>
</dbReference>
<evidence type="ECO:0000256" key="1">
    <source>
        <dbReference type="SAM" id="Coils"/>
    </source>
</evidence>
<accession>A0ABQ5I3W0</accession>
<feature type="coiled-coil region" evidence="1">
    <location>
        <begin position="491"/>
        <end position="559"/>
    </location>
</feature>
<protein>
    <submittedName>
        <fullName evidence="4">Retrovirus-related pol polyprotein from transposon TNT 1-94</fullName>
    </submittedName>
</protein>
<comment type="caution">
    <text evidence="4">The sequence shown here is derived from an EMBL/GenBank/DDBJ whole genome shotgun (WGS) entry which is preliminary data.</text>
</comment>
<evidence type="ECO:0000313" key="5">
    <source>
        <dbReference type="Proteomes" id="UP001151760"/>
    </source>
</evidence>
<feature type="compositionally biased region" description="Polar residues" evidence="2">
    <location>
        <begin position="732"/>
        <end position="756"/>
    </location>
</feature>